<dbReference type="PANTHER" id="PTHR43155:SF2">
    <property type="entry name" value="CYCLIC DI-GMP PHOSPHODIESTERASE PA4108"/>
    <property type="match status" value="1"/>
</dbReference>
<dbReference type="InterPro" id="IPR003607">
    <property type="entry name" value="HD/PDEase_dom"/>
</dbReference>
<evidence type="ECO:0000313" key="3">
    <source>
        <dbReference type="Proteomes" id="UP001056539"/>
    </source>
</evidence>
<evidence type="ECO:0000259" key="1">
    <source>
        <dbReference type="PROSITE" id="PS51832"/>
    </source>
</evidence>
<dbReference type="Gene3D" id="1.10.3210.10">
    <property type="entry name" value="Hypothetical protein af1432"/>
    <property type="match status" value="1"/>
</dbReference>
<gene>
    <name evidence="2" type="ORF">KDW03_02785</name>
</gene>
<dbReference type="AlphaFoldDB" id="A0AAX3BET8"/>
<keyword evidence="3" id="KW-1185">Reference proteome</keyword>
<dbReference type="EMBL" id="CP073355">
    <property type="protein sequence ID" value="URA10746.1"/>
    <property type="molecule type" value="Genomic_DNA"/>
</dbReference>
<dbReference type="InterPro" id="IPR037522">
    <property type="entry name" value="HD_GYP_dom"/>
</dbReference>
<dbReference type="SMART" id="SM00471">
    <property type="entry name" value="HDc"/>
    <property type="match status" value="1"/>
</dbReference>
<dbReference type="Pfam" id="PF13487">
    <property type="entry name" value="HD_5"/>
    <property type="match status" value="1"/>
</dbReference>
<reference evidence="2" key="1">
    <citation type="submission" date="2021-04" db="EMBL/GenBank/DDBJ databases">
        <authorList>
            <person name="Postec A."/>
        </authorList>
    </citation>
    <scope>NUCLEOTIDE SEQUENCE</scope>
    <source>
        <strain evidence="2">F1F22</strain>
    </source>
</reference>
<protein>
    <submittedName>
        <fullName evidence="2">HD-GYP domain-containing protein</fullName>
    </submittedName>
</protein>
<dbReference type="Proteomes" id="UP001056539">
    <property type="component" value="Chromosome"/>
</dbReference>
<organism evidence="2 3">
    <name type="scientific">Thermospira aquatica</name>
    <dbReference type="NCBI Taxonomy" id="2828656"/>
    <lineage>
        <taxon>Bacteria</taxon>
        <taxon>Pseudomonadati</taxon>
        <taxon>Spirochaetota</taxon>
        <taxon>Spirochaetia</taxon>
        <taxon>Brevinematales</taxon>
        <taxon>Thermospiraceae</taxon>
        <taxon>Thermospira</taxon>
    </lineage>
</organism>
<evidence type="ECO:0000313" key="2">
    <source>
        <dbReference type="EMBL" id="URA10746.1"/>
    </source>
</evidence>
<sequence length="395" mass="44926">MPEMRRIPLSDLRPGMIFDKSLFDSNYNIILPARKPLDRATIGMLYNRGITEVSTAGELVEVVDESKIHPKKHPTQTETDAQKKVIIDKDAAKHIEFYKNAVTKINNLYQRYKKGESLDINQLQQLAHEFVNTIMAEKKVEVWINLINAAGRGDYLSLHIINTTILALLLGKKLGYSAVKLINLTMAALLFDIGMLKIPAYIVEKEEKLTPEEFNQIKTHPIHSYQIIARELSLPVEIARVGLEHHERFDGTGYPRHLKGQEISEMSRIMAIVDTYEALTKKRSYREKKESYDAMRLILGEGSRKFDPEILKVFLSLMSVYPVGSYVQLNNKCIARVVASDSVSPFRPTVKIVRDEFGDTVEDGEIIRLAKETDLYIVKVVYSSEIQSENNASLS</sequence>
<dbReference type="CDD" id="cd00077">
    <property type="entry name" value="HDc"/>
    <property type="match status" value="1"/>
</dbReference>
<dbReference type="KEGG" id="taqu:KDW03_02785"/>
<feature type="domain" description="HD-GYP" evidence="1">
    <location>
        <begin position="134"/>
        <end position="330"/>
    </location>
</feature>
<accession>A0AAX3BET8</accession>
<dbReference type="PROSITE" id="PS51832">
    <property type="entry name" value="HD_GYP"/>
    <property type="match status" value="1"/>
</dbReference>
<name>A0AAX3BET8_9SPIR</name>
<proteinExistence type="predicted"/>
<dbReference type="RefSeq" id="WP_271435875.1">
    <property type="nucleotide sequence ID" value="NZ_CP073355.1"/>
</dbReference>
<dbReference type="SUPFAM" id="SSF109604">
    <property type="entry name" value="HD-domain/PDEase-like"/>
    <property type="match status" value="1"/>
</dbReference>
<reference evidence="2" key="2">
    <citation type="submission" date="2022-06" db="EMBL/GenBank/DDBJ databases">
        <title>Thermospira aquatica gen. nov., sp. nov.</title>
        <authorList>
            <person name="Ben Ali Gam Z."/>
            <person name="Labat M."/>
        </authorList>
    </citation>
    <scope>NUCLEOTIDE SEQUENCE</scope>
    <source>
        <strain evidence="2">F1F22</strain>
    </source>
</reference>
<dbReference type="PANTHER" id="PTHR43155">
    <property type="entry name" value="CYCLIC DI-GMP PHOSPHODIESTERASE PA4108-RELATED"/>
    <property type="match status" value="1"/>
</dbReference>